<dbReference type="Proteomes" id="UP000510647">
    <property type="component" value="Chromosome 3"/>
</dbReference>
<dbReference type="OrthoDB" id="199717at2759"/>
<dbReference type="InterPro" id="IPR013260">
    <property type="entry name" value="mRNA_splic_SYF2"/>
</dbReference>
<dbReference type="GO" id="GO:0000398">
    <property type="term" value="P:mRNA splicing, via spliceosome"/>
    <property type="evidence" value="ECO:0007669"/>
    <property type="project" value="UniProtKB-UniRule"/>
</dbReference>
<evidence type="ECO:0000256" key="5">
    <source>
        <dbReference type="ARBA" id="ARBA00022728"/>
    </source>
</evidence>
<keyword evidence="5 8" id="KW-0747">Spliceosome</keyword>
<evidence type="ECO:0000256" key="6">
    <source>
        <dbReference type="ARBA" id="ARBA00023187"/>
    </source>
</evidence>
<feature type="compositionally biased region" description="Basic and acidic residues" evidence="9">
    <location>
        <begin position="157"/>
        <end position="167"/>
    </location>
</feature>
<proteinExistence type="inferred from homology"/>
<accession>A0A7H9HRE2</accession>
<protein>
    <recommendedName>
        <fullName evidence="3 8">Pre-mRNA-splicing factor SYF2</fullName>
    </recommendedName>
</protein>
<comment type="subcellular location">
    <subcellularLocation>
        <location evidence="1 8">Nucleus</location>
    </subcellularLocation>
</comment>
<organism evidence="10 11">
    <name type="scientific">Torulaspora globosa</name>
    <dbReference type="NCBI Taxonomy" id="48254"/>
    <lineage>
        <taxon>Eukaryota</taxon>
        <taxon>Fungi</taxon>
        <taxon>Dikarya</taxon>
        <taxon>Ascomycota</taxon>
        <taxon>Saccharomycotina</taxon>
        <taxon>Saccharomycetes</taxon>
        <taxon>Saccharomycetales</taxon>
        <taxon>Saccharomycetaceae</taxon>
        <taxon>Torulaspora</taxon>
    </lineage>
</organism>
<dbReference type="AlphaFoldDB" id="A0A7H9HRE2"/>
<evidence type="ECO:0000313" key="10">
    <source>
        <dbReference type="EMBL" id="QLQ79879.1"/>
    </source>
</evidence>
<evidence type="ECO:0000256" key="4">
    <source>
        <dbReference type="ARBA" id="ARBA00022664"/>
    </source>
</evidence>
<evidence type="ECO:0000256" key="2">
    <source>
        <dbReference type="ARBA" id="ARBA00010028"/>
    </source>
</evidence>
<comment type="function">
    <text evidence="8">Involved in pre-mRNA splicing.</text>
</comment>
<evidence type="ECO:0000256" key="9">
    <source>
        <dbReference type="SAM" id="MobiDB-lite"/>
    </source>
</evidence>
<keyword evidence="11" id="KW-1185">Reference proteome</keyword>
<name>A0A7H9HRE2_9SACH</name>
<dbReference type="Pfam" id="PF08231">
    <property type="entry name" value="SYF2"/>
    <property type="match status" value="1"/>
</dbReference>
<keyword evidence="4 8" id="KW-0507">mRNA processing</keyword>
<comment type="similarity">
    <text evidence="2 8">Belongs to the SYF2 family.</text>
</comment>
<keyword evidence="6 8" id="KW-0508">mRNA splicing</keyword>
<keyword evidence="7 8" id="KW-0539">Nucleus</keyword>
<evidence type="ECO:0000256" key="8">
    <source>
        <dbReference type="RuleBase" id="RU367148"/>
    </source>
</evidence>
<evidence type="ECO:0000256" key="3">
    <source>
        <dbReference type="ARBA" id="ARBA00014745"/>
    </source>
</evidence>
<dbReference type="GO" id="GO:0005681">
    <property type="term" value="C:spliceosomal complex"/>
    <property type="evidence" value="ECO:0007669"/>
    <property type="project" value="UniProtKB-KW"/>
</dbReference>
<gene>
    <name evidence="10" type="ORF">HG537_0C05270</name>
</gene>
<dbReference type="EMBL" id="CP059269">
    <property type="protein sequence ID" value="QLQ79879.1"/>
    <property type="molecule type" value="Genomic_DNA"/>
</dbReference>
<feature type="region of interest" description="Disordered" evidence="9">
    <location>
        <begin position="157"/>
        <end position="195"/>
    </location>
</feature>
<evidence type="ECO:0000313" key="11">
    <source>
        <dbReference type="Proteomes" id="UP000510647"/>
    </source>
</evidence>
<comment type="subunit">
    <text evidence="8">May be part of a spliceosome complex.</text>
</comment>
<evidence type="ECO:0000256" key="1">
    <source>
        <dbReference type="ARBA" id="ARBA00004123"/>
    </source>
</evidence>
<reference evidence="10 11" key="1">
    <citation type="submission" date="2020-06" db="EMBL/GenBank/DDBJ databases">
        <title>The yeast mating-type switching endonuclease HO is a domesticated member of an unorthodox homing genetic element family.</title>
        <authorList>
            <person name="Coughlan A.Y."/>
            <person name="Lombardi L."/>
            <person name="Braun-Galleani S."/>
            <person name="Martos A.R."/>
            <person name="Galeote V."/>
            <person name="Bigey F."/>
            <person name="Dequin S."/>
            <person name="Byrne K.P."/>
            <person name="Wolfe K.H."/>
        </authorList>
    </citation>
    <scope>NUCLEOTIDE SEQUENCE [LARGE SCALE GENOMIC DNA]</scope>
    <source>
        <strain evidence="10 11">CBS2947</strain>
    </source>
</reference>
<sequence>MSLEGYLQRFKELRRRSFEVSLKIGKIAEREAWEQAEIRKPRVYRMEAEDSDDVGSLQDSVERRREKLMGYTMREYENWEKKLHEKEAKKDGANLQELAKYTYEKQLGKVKKYAGTQKSAKIWKDQRTGRINISDDGPLVNRLASDLERTSKERYVARRKEMERRDMQATPGGYINDKNKQFNEKLDRQLRDVER</sequence>
<evidence type="ECO:0000256" key="7">
    <source>
        <dbReference type="ARBA" id="ARBA00023242"/>
    </source>
</evidence>
<feature type="compositionally biased region" description="Basic and acidic residues" evidence="9">
    <location>
        <begin position="177"/>
        <end position="195"/>
    </location>
</feature>